<proteinExistence type="predicted"/>
<organism evidence="1">
    <name type="scientific">Octopus bimaculoides</name>
    <name type="common">California two-spotted octopus</name>
    <dbReference type="NCBI Taxonomy" id="37653"/>
    <lineage>
        <taxon>Eukaryota</taxon>
        <taxon>Metazoa</taxon>
        <taxon>Spiralia</taxon>
        <taxon>Lophotrochozoa</taxon>
        <taxon>Mollusca</taxon>
        <taxon>Cephalopoda</taxon>
        <taxon>Coleoidea</taxon>
        <taxon>Octopodiformes</taxon>
        <taxon>Octopoda</taxon>
        <taxon>Incirrata</taxon>
        <taxon>Octopodidae</taxon>
        <taxon>Octopus</taxon>
    </lineage>
</organism>
<gene>
    <name evidence="1" type="ORF">OCBIM_22011495mg</name>
</gene>
<accession>A0A0L8HLV4</accession>
<name>A0A0L8HLV4_OCTBM</name>
<evidence type="ECO:0000313" key="1">
    <source>
        <dbReference type="EMBL" id="KOF90228.1"/>
    </source>
</evidence>
<reference evidence="1" key="1">
    <citation type="submission" date="2015-07" db="EMBL/GenBank/DDBJ databases">
        <title>MeaNS - Measles Nucleotide Surveillance Program.</title>
        <authorList>
            <person name="Tran T."/>
            <person name="Druce J."/>
        </authorList>
    </citation>
    <scope>NUCLEOTIDE SEQUENCE</scope>
    <source>
        <strain evidence="1">UCB-OBI-ISO-001</strain>
        <tissue evidence="1">Gonad</tissue>
    </source>
</reference>
<dbReference type="AlphaFoldDB" id="A0A0L8HLV4"/>
<sequence length="118" mass="13527">MVTDDTNEESVRQTYVFIKYSEPNGCERSSEARSNTTRFAWLSQNALDCNTSSRCSTDAVVHQSKQNKTNQHRCSSRLVRQPKISHRKVLPECVGPLSKDLYGIPLQEIEHNIMDEVR</sequence>
<dbReference type="EMBL" id="KQ417796">
    <property type="protein sequence ID" value="KOF90228.1"/>
    <property type="molecule type" value="Genomic_DNA"/>
</dbReference>
<protein>
    <submittedName>
        <fullName evidence="1">Uncharacterized protein</fullName>
    </submittedName>
</protein>